<protein>
    <submittedName>
        <fullName evidence="1">Uncharacterized protein</fullName>
    </submittedName>
</protein>
<dbReference type="EMBL" id="CP001576">
    <property type="protein sequence ID" value="ACO70088.1"/>
    <property type="molecule type" value="Genomic_DNA"/>
</dbReference>
<dbReference type="Proteomes" id="UP000002009">
    <property type="component" value="Chromosome 10"/>
</dbReference>
<dbReference type="OMA" id="NDCLERW"/>
<dbReference type="InterPro" id="IPR038985">
    <property type="entry name" value="OPRN-like"/>
</dbReference>
<proteinExistence type="predicted"/>
<dbReference type="InParanoid" id="C1FHE8"/>
<dbReference type="PANTHER" id="PTHR37904">
    <property type="entry name" value="OS10G0566900 PROTEIN"/>
    <property type="match status" value="1"/>
</dbReference>
<evidence type="ECO:0000313" key="1">
    <source>
        <dbReference type="EMBL" id="ACO70088.1"/>
    </source>
</evidence>
<organism evidence="1 2">
    <name type="scientific">Micromonas commoda (strain RCC299 / NOUM17 / CCMP2709)</name>
    <name type="common">Picoplanktonic green alga</name>
    <dbReference type="NCBI Taxonomy" id="296587"/>
    <lineage>
        <taxon>Eukaryota</taxon>
        <taxon>Viridiplantae</taxon>
        <taxon>Chlorophyta</taxon>
        <taxon>Mamiellophyceae</taxon>
        <taxon>Mamiellales</taxon>
        <taxon>Mamiellaceae</taxon>
        <taxon>Micromonas</taxon>
    </lineage>
</organism>
<dbReference type="FunCoup" id="C1FHE8">
    <property type="interactions" value="147"/>
</dbReference>
<dbReference type="AlphaFoldDB" id="C1FHE8"/>
<dbReference type="eggNOG" id="KOG4197">
    <property type="taxonomic scope" value="Eukaryota"/>
</dbReference>
<dbReference type="RefSeq" id="XP_002508830.1">
    <property type="nucleotide sequence ID" value="XM_002508784.1"/>
</dbReference>
<reference evidence="1 2" key="1">
    <citation type="journal article" date="2009" name="Science">
        <title>Green evolution and dynamic adaptations revealed by genomes of the marine picoeukaryotes Micromonas.</title>
        <authorList>
            <person name="Worden A.Z."/>
            <person name="Lee J.H."/>
            <person name="Mock T."/>
            <person name="Rouze P."/>
            <person name="Simmons M.P."/>
            <person name="Aerts A.L."/>
            <person name="Allen A.E."/>
            <person name="Cuvelier M.L."/>
            <person name="Derelle E."/>
            <person name="Everett M.V."/>
            <person name="Foulon E."/>
            <person name="Grimwood J."/>
            <person name="Gundlach H."/>
            <person name="Henrissat B."/>
            <person name="Napoli C."/>
            <person name="McDonald S.M."/>
            <person name="Parker M.S."/>
            <person name="Rombauts S."/>
            <person name="Salamov A."/>
            <person name="Von Dassow P."/>
            <person name="Badger J.H."/>
            <person name="Coutinho P.M."/>
            <person name="Demir E."/>
            <person name="Dubchak I."/>
            <person name="Gentemann C."/>
            <person name="Eikrem W."/>
            <person name="Gready J.E."/>
            <person name="John U."/>
            <person name="Lanier W."/>
            <person name="Lindquist E.A."/>
            <person name="Lucas S."/>
            <person name="Mayer K.F."/>
            <person name="Moreau H."/>
            <person name="Not F."/>
            <person name="Otillar R."/>
            <person name="Panaud O."/>
            <person name="Pangilinan J."/>
            <person name="Paulsen I."/>
            <person name="Piegu B."/>
            <person name="Poliakov A."/>
            <person name="Robbens S."/>
            <person name="Schmutz J."/>
            <person name="Toulza E."/>
            <person name="Wyss T."/>
            <person name="Zelensky A."/>
            <person name="Zhou K."/>
            <person name="Armbrust E.V."/>
            <person name="Bhattacharya D."/>
            <person name="Goodenough U.W."/>
            <person name="Van de Peer Y."/>
            <person name="Grigoriev I.V."/>
        </authorList>
    </citation>
    <scope>NUCLEOTIDE SEQUENCE [LARGE SCALE GENOMIC DNA]</scope>
    <source>
        <strain evidence="2">RCC299 / NOUM17</strain>
    </source>
</reference>
<accession>C1FHE8</accession>
<name>C1FHE8_MICCC</name>
<dbReference type="KEGG" id="mis:MICPUN_62058"/>
<dbReference type="STRING" id="296587.C1FHE8"/>
<dbReference type="Pfam" id="PF15011">
    <property type="entry name" value="CA109-like"/>
    <property type="match status" value="1"/>
</dbReference>
<dbReference type="OrthoDB" id="2018540at2759"/>
<keyword evidence="2" id="KW-1185">Reference proteome</keyword>
<dbReference type="InterPro" id="IPR029159">
    <property type="entry name" value="CA109-like"/>
</dbReference>
<dbReference type="GeneID" id="8246828"/>
<gene>
    <name evidence="1" type="ORF">MICPUN_62058</name>
</gene>
<dbReference type="PANTHER" id="PTHR37904:SF2">
    <property type="entry name" value="OS10G0566900 PROTEIN"/>
    <property type="match status" value="1"/>
</dbReference>
<evidence type="ECO:0000313" key="2">
    <source>
        <dbReference type="Proteomes" id="UP000002009"/>
    </source>
</evidence>
<sequence length="203" mass="22589">MGDHITQKFRALFVKANDTLGRWTATQSRASALVVSAAMVIERLPELADDQRFGPLKERFPTLPQATREAQAVALDRVMTNLREEIEYFDELVKELDRLQRNAASLLGGMDPPPPGGGGLRRGPTPAVAECVLGLRDLWRIHRDELAIKRALVDELTCDALMSDLEEVKALFAAEPNLDPDAVRRLVDSILDATPDPQARRRQ</sequence>